<evidence type="ECO:0000256" key="6">
    <source>
        <dbReference type="ARBA" id="ARBA00023187"/>
    </source>
</evidence>
<dbReference type="GO" id="GO:0120114">
    <property type="term" value="C:Sm-like protein family complex"/>
    <property type="evidence" value="ECO:0007669"/>
    <property type="project" value="UniProtKB-ARBA"/>
</dbReference>
<gene>
    <name evidence="10" type="ORF">FGO68_gene11825</name>
</gene>
<evidence type="ECO:0000256" key="4">
    <source>
        <dbReference type="ARBA" id="ARBA00022728"/>
    </source>
</evidence>
<dbReference type="GO" id="GO:0000398">
    <property type="term" value="P:mRNA splicing, via spliceosome"/>
    <property type="evidence" value="ECO:0007669"/>
    <property type="project" value="InterPro"/>
</dbReference>
<keyword evidence="8" id="KW-0687">Ribonucleoprotein</keyword>
<keyword evidence="4" id="KW-0747">Spliceosome</keyword>
<dbReference type="Gene3D" id="2.30.30.100">
    <property type="match status" value="1"/>
</dbReference>
<dbReference type="InterPro" id="IPR034105">
    <property type="entry name" value="Lsm3"/>
</dbReference>
<evidence type="ECO:0000313" key="10">
    <source>
        <dbReference type="EMBL" id="TNV85472.1"/>
    </source>
</evidence>
<feature type="domain" description="Sm" evidence="9">
    <location>
        <begin position="19"/>
        <end position="104"/>
    </location>
</feature>
<dbReference type="Pfam" id="PF01423">
    <property type="entry name" value="LSM"/>
    <property type="match status" value="1"/>
</dbReference>
<organism evidence="10 11">
    <name type="scientific">Halteria grandinella</name>
    <dbReference type="NCBI Taxonomy" id="5974"/>
    <lineage>
        <taxon>Eukaryota</taxon>
        <taxon>Sar</taxon>
        <taxon>Alveolata</taxon>
        <taxon>Ciliophora</taxon>
        <taxon>Intramacronucleata</taxon>
        <taxon>Spirotrichea</taxon>
        <taxon>Stichotrichia</taxon>
        <taxon>Sporadotrichida</taxon>
        <taxon>Halteriidae</taxon>
        <taxon>Halteria</taxon>
    </lineage>
</organism>
<dbReference type="PANTHER" id="PTHR13110">
    <property type="entry name" value="U6 SNRNA-ASSOCIATED SM-LIKE PROTEIN LSM3"/>
    <property type="match status" value="1"/>
</dbReference>
<protein>
    <recommendedName>
        <fullName evidence="9">Sm domain-containing protein</fullName>
    </recommendedName>
</protein>
<proteinExistence type="inferred from homology"/>
<accession>A0A8J8T7M2</accession>
<dbReference type="InterPro" id="IPR010920">
    <property type="entry name" value="LSM_dom_sf"/>
</dbReference>
<evidence type="ECO:0000256" key="3">
    <source>
        <dbReference type="ARBA" id="ARBA00022664"/>
    </source>
</evidence>
<evidence type="ECO:0000256" key="5">
    <source>
        <dbReference type="ARBA" id="ARBA00022884"/>
    </source>
</evidence>
<dbReference type="GO" id="GO:0005681">
    <property type="term" value="C:spliceosomal complex"/>
    <property type="evidence" value="ECO:0007669"/>
    <property type="project" value="UniProtKB-KW"/>
</dbReference>
<dbReference type="SMART" id="SM00651">
    <property type="entry name" value="Sm"/>
    <property type="match status" value="1"/>
</dbReference>
<dbReference type="AlphaFoldDB" id="A0A8J8T7M2"/>
<dbReference type="OrthoDB" id="29543at2759"/>
<evidence type="ECO:0000256" key="8">
    <source>
        <dbReference type="ARBA" id="ARBA00023274"/>
    </source>
</evidence>
<dbReference type="InterPro" id="IPR047575">
    <property type="entry name" value="Sm"/>
</dbReference>
<evidence type="ECO:0000256" key="1">
    <source>
        <dbReference type="ARBA" id="ARBA00004123"/>
    </source>
</evidence>
<keyword evidence="11" id="KW-1185">Reference proteome</keyword>
<evidence type="ECO:0000259" key="9">
    <source>
        <dbReference type="PROSITE" id="PS52002"/>
    </source>
</evidence>
<keyword evidence="3" id="KW-0507">mRNA processing</keyword>
<dbReference type="PROSITE" id="PS52002">
    <property type="entry name" value="SM"/>
    <property type="match status" value="1"/>
</dbReference>
<dbReference type="GO" id="GO:0003723">
    <property type="term" value="F:RNA binding"/>
    <property type="evidence" value="ECO:0007669"/>
    <property type="project" value="UniProtKB-KW"/>
</dbReference>
<dbReference type="SUPFAM" id="SSF50182">
    <property type="entry name" value="Sm-like ribonucleoproteins"/>
    <property type="match status" value="1"/>
</dbReference>
<dbReference type="CDD" id="cd01730">
    <property type="entry name" value="LSm3"/>
    <property type="match status" value="1"/>
</dbReference>
<sequence>MTELATYNKPGAAADSIEEPMDLVLLSLKEKVFVKCRFGRELRGKLVAYDEHLNLMLSDVEEKITTSDIDPLTQQETIKVQKKNHSLIFLRGDLVIAISPTPQTA</sequence>
<name>A0A8J8T7M2_HALGN</name>
<evidence type="ECO:0000256" key="2">
    <source>
        <dbReference type="ARBA" id="ARBA00006850"/>
    </source>
</evidence>
<dbReference type="InterPro" id="IPR040002">
    <property type="entry name" value="Sm-like_LSM3"/>
</dbReference>
<dbReference type="EMBL" id="RRYP01001810">
    <property type="protein sequence ID" value="TNV85472.1"/>
    <property type="molecule type" value="Genomic_DNA"/>
</dbReference>
<keyword evidence="6" id="KW-0508">mRNA splicing</keyword>
<evidence type="ECO:0000313" key="11">
    <source>
        <dbReference type="Proteomes" id="UP000785679"/>
    </source>
</evidence>
<comment type="subcellular location">
    <subcellularLocation>
        <location evidence="1">Nucleus</location>
    </subcellularLocation>
</comment>
<comment type="caution">
    <text evidence="10">The sequence shown here is derived from an EMBL/GenBank/DDBJ whole genome shotgun (WGS) entry which is preliminary data.</text>
</comment>
<reference evidence="10" key="1">
    <citation type="submission" date="2019-06" db="EMBL/GenBank/DDBJ databases">
        <authorList>
            <person name="Zheng W."/>
        </authorList>
    </citation>
    <scope>NUCLEOTIDE SEQUENCE</scope>
    <source>
        <strain evidence="10">QDHG01</strain>
    </source>
</reference>
<dbReference type="InterPro" id="IPR001163">
    <property type="entry name" value="Sm_dom_euk/arc"/>
</dbReference>
<comment type="similarity">
    <text evidence="2">Belongs to the snRNP Sm proteins family.</text>
</comment>
<evidence type="ECO:0000256" key="7">
    <source>
        <dbReference type="ARBA" id="ARBA00023242"/>
    </source>
</evidence>
<keyword evidence="5" id="KW-0694">RNA-binding</keyword>
<keyword evidence="7" id="KW-0539">Nucleus</keyword>
<dbReference type="Proteomes" id="UP000785679">
    <property type="component" value="Unassembled WGS sequence"/>
</dbReference>